<dbReference type="Pfam" id="PF04230">
    <property type="entry name" value="PS_pyruv_trans"/>
    <property type="match status" value="1"/>
</dbReference>
<evidence type="ECO:0000313" key="4">
    <source>
        <dbReference type="Proteomes" id="UP001500274"/>
    </source>
</evidence>
<feature type="coiled-coil region" evidence="1">
    <location>
        <begin position="324"/>
        <end position="351"/>
    </location>
</feature>
<keyword evidence="1" id="KW-0175">Coiled coil</keyword>
<sequence length="357" mass="39499">MTTPPHVFVILTGVSGNLGDAVIRRRVLEWSRGLGTVHAYVGRTTDGWVEQLQMRADETVYRASRRREWLKQLVFGHGRKVLVFDPGEVPLGTEHLKSELMFLAIVIAVRLRGGIVFRPPRAVGDYSPLVGAIYRLSSRCSQITLWRDGDSMSRMRVGVLSPDTAFAEPNSSDPEVSRDVLLVSMRGKRALPSDPWFDGIAAFAREAGLRIVAVSQVDEDEQRSAEIAARFGADIADYEAWGDRSDLQQEHRVRELYKRCAIVVSDRLHVLILSAQAGAVPTELAPTPKPKVRTHFATIDFNDLSLDTSSASAEDIAAFLRVQAGRAEELAAKLAAARNDLSQEVRRFRELVGARSA</sequence>
<comment type="caution">
    <text evidence="3">The sequence shown here is derived from an EMBL/GenBank/DDBJ whole genome shotgun (WGS) entry which is preliminary data.</text>
</comment>
<dbReference type="Proteomes" id="UP001500274">
    <property type="component" value="Unassembled WGS sequence"/>
</dbReference>
<feature type="domain" description="Polysaccharide pyruvyl transferase" evidence="2">
    <location>
        <begin position="144"/>
        <end position="278"/>
    </location>
</feature>
<dbReference type="InterPro" id="IPR007345">
    <property type="entry name" value="Polysacch_pyruvyl_Trfase"/>
</dbReference>
<dbReference type="EMBL" id="BAAARI010000014">
    <property type="protein sequence ID" value="GAA2582848.1"/>
    <property type="molecule type" value="Genomic_DNA"/>
</dbReference>
<proteinExistence type="predicted"/>
<organism evidence="3 4">
    <name type="scientific">Microbacterium binotii</name>
    <dbReference type="NCBI Taxonomy" id="462710"/>
    <lineage>
        <taxon>Bacteria</taxon>
        <taxon>Bacillati</taxon>
        <taxon>Actinomycetota</taxon>
        <taxon>Actinomycetes</taxon>
        <taxon>Micrococcales</taxon>
        <taxon>Microbacteriaceae</taxon>
        <taxon>Microbacterium</taxon>
    </lineage>
</organism>
<evidence type="ECO:0000313" key="3">
    <source>
        <dbReference type="EMBL" id="GAA2582848.1"/>
    </source>
</evidence>
<evidence type="ECO:0000256" key="1">
    <source>
        <dbReference type="SAM" id="Coils"/>
    </source>
</evidence>
<keyword evidence="4" id="KW-1185">Reference proteome</keyword>
<dbReference type="RefSeq" id="WP_344229548.1">
    <property type="nucleotide sequence ID" value="NZ_BAAARI010000014.1"/>
</dbReference>
<accession>A0ABN3PJY3</accession>
<name>A0ABN3PJY3_9MICO</name>
<reference evidence="3 4" key="1">
    <citation type="journal article" date="2019" name="Int. J. Syst. Evol. Microbiol.">
        <title>The Global Catalogue of Microorganisms (GCM) 10K type strain sequencing project: providing services to taxonomists for standard genome sequencing and annotation.</title>
        <authorList>
            <consortium name="The Broad Institute Genomics Platform"/>
            <consortium name="The Broad Institute Genome Sequencing Center for Infectious Disease"/>
            <person name="Wu L."/>
            <person name="Ma J."/>
        </authorList>
    </citation>
    <scope>NUCLEOTIDE SEQUENCE [LARGE SCALE GENOMIC DNA]</scope>
    <source>
        <strain evidence="3 4">JCM 16365</strain>
    </source>
</reference>
<protein>
    <recommendedName>
        <fullName evidence="2">Polysaccharide pyruvyl transferase domain-containing protein</fullName>
    </recommendedName>
</protein>
<gene>
    <name evidence="3" type="ORF">GCM10009862_22550</name>
</gene>
<evidence type="ECO:0000259" key="2">
    <source>
        <dbReference type="Pfam" id="PF04230"/>
    </source>
</evidence>